<accession>A0ABS8MR69</accession>
<feature type="domain" description="GmrSD restriction endonucleases N-terminal" evidence="1">
    <location>
        <begin position="43"/>
        <end position="257"/>
    </location>
</feature>
<name>A0ABS8MR69_9FLAO</name>
<sequence length="661" mass="79083">MDNIQEVVKNTNPKIINPEKSNPAKGIDQINNLYTRPIKDLEGYNFFIDEYQRGYKWTSQQVLDLLNDIKYFNPKNEVFYCLQPLAVKLLSEDKIKEHFNSNYEKSFEVIDGQQRLTTIHIILKTISSSIYNIKYQTRDESARFLNIITNELEQYSIEFSNDAKKNDASIKFQWGNFIENQNKFKNIDVYHFFGAYLVIKAWFYSIGEVDVFLKNLLNHTHFIWYEDKRHENSKSVFRNLNSGKIELTNAELIKALFINNLKHENIEIQQLQQTSLASEWDTIEQTLQDDVFWFFINNEKDKTKYETRIDFLFELIVGTNSKNDKLYAYHQYSEGKHQLIWSEIKNLFLKLREWFNDQEKYHLIGFIVDRKIKSLKHIIKVSENVTKDIFLEKLITMIKEDLKESNVHFNDLKNLSYNSYGDTLKILLLFNIETYQKSEAQFRFPFNKFKNEKWTLEHIHAQNADDFENIAELKIFENELRSWNTEIKKHIEYLRKKENQSKIEIEELNGLSIHFENFKVETIPLIEKLKVSWNDLKNEDEINNVQRDYLNEIIESIEDIMGVHKLSNMALLDGNTNSGLGKKRFIEKRKYIIKTDKVHWQESDNEKHFIPICTKNVFLKYYTKNITQMDIWGYLDRENYIESISLTLKKYFIITQNTNEQ</sequence>
<evidence type="ECO:0000313" key="3">
    <source>
        <dbReference type="Proteomes" id="UP001430919"/>
    </source>
</evidence>
<gene>
    <name evidence="2" type="ORF">LNQ49_06575</name>
</gene>
<dbReference type="Pfam" id="PF03235">
    <property type="entry name" value="GmrSD_N"/>
    <property type="match status" value="1"/>
</dbReference>
<dbReference type="InterPro" id="IPR004919">
    <property type="entry name" value="GmrSD_N"/>
</dbReference>
<proteinExistence type="predicted"/>
<comment type="caution">
    <text evidence="2">The sequence shown here is derived from an EMBL/GenBank/DDBJ whole genome shotgun (WGS) entry which is preliminary data.</text>
</comment>
<evidence type="ECO:0000313" key="2">
    <source>
        <dbReference type="EMBL" id="MCC9071258.1"/>
    </source>
</evidence>
<reference evidence="2" key="1">
    <citation type="submission" date="2021-11" db="EMBL/GenBank/DDBJ databases">
        <title>Description of novel Flavobacterium species.</title>
        <authorList>
            <person name="Saticioglu I.B."/>
            <person name="Ay H."/>
            <person name="Altun S."/>
            <person name="Duman M."/>
        </authorList>
    </citation>
    <scope>NUCLEOTIDE SEQUENCE</scope>
    <source>
        <strain evidence="2">F-65</strain>
    </source>
</reference>
<evidence type="ECO:0000259" key="1">
    <source>
        <dbReference type="Pfam" id="PF03235"/>
    </source>
</evidence>
<dbReference type="RefSeq" id="WP_229987884.1">
    <property type="nucleotide sequence ID" value="NZ_JAJJMO010000001.1"/>
</dbReference>
<dbReference type="Proteomes" id="UP001430919">
    <property type="component" value="Unassembled WGS sequence"/>
</dbReference>
<organism evidence="2 3">
    <name type="scientific">Flavobacterium pisciphilum</name>
    <dbReference type="NCBI Taxonomy" id="2893755"/>
    <lineage>
        <taxon>Bacteria</taxon>
        <taxon>Pseudomonadati</taxon>
        <taxon>Bacteroidota</taxon>
        <taxon>Flavobacteriia</taxon>
        <taxon>Flavobacteriales</taxon>
        <taxon>Flavobacteriaceae</taxon>
        <taxon>Flavobacterium</taxon>
    </lineage>
</organism>
<dbReference type="PANTHER" id="PTHR35149">
    <property type="entry name" value="SLL5132 PROTEIN"/>
    <property type="match status" value="1"/>
</dbReference>
<dbReference type="PANTHER" id="PTHR35149:SF2">
    <property type="entry name" value="DUF262 DOMAIN-CONTAINING PROTEIN"/>
    <property type="match status" value="1"/>
</dbReference>
<dbReference type="EMBL" id="JAJJMO010000001">
    <property type="protein sequence ID" value="MCC9071258.1"/>
    <property type="molecule type" value="Genomic_DNA"/>
</dbReference>
<keyword evidence="3" id="KW-1185">Reference proteome</keyword>
<protein>
    <submittedName>
        <fullName evidence="2">DUF262 domain-containing protein</fullName>
    </submittedName>
</protein>